<evidence type="ECO:0000259" key="3">
    <source>
        <dbReference type="Pfam" id="PF20411"/>
    </source>
</evidence>
<dbReference type="AlphaFoldDB" id="A0A9P3LGX8"/>
<feature type="compositionally biased region" description="Low complexity" evidence="2">
    <location>
        <begin position="268"/>
        <end position="281"/>
    </location>
</feature>
<dbReference type="Proteomes" id="UP000703269">
    <property type="component" value="Unassembled WGS sequence"/>
</dbReference>
<feature type="compositionally biased region" description="Basic and acidic residues" evidence="2">
    <location>
        <begin position="580"/>
        <end position="594"/>
    </location>
</feature>
<keyword evidence="5" id="KW-1185">Reference proteome</keyword>
<evidence type="ECO:0000256" key="2">
    <source>
        <dbReference type="SAM" id="MobiDB-lite"/>
    </source>
</evidence>
<evidence type="ECO:0000313" key="5">
    <source>
        <dbReference type="Proteomes" id="UP000703269"/>
    </source>
</evidence>
<dbReference type="GO" id="GO:0006406">
    <property type="term" value="P:mRNA export from nucleus"/>
    <property type="evidence" value="ECO:0007669"/>
    <property type="project" value="TreeGrafter"/>
</dbReference>
<proteinExistence type="predicted"/>
<dbReference type="PANTHER" id="PTHR18898:SF2">
    <property type="entry name" value="NUCLEOPROTEIN TPR"/>
    <property type="match status" value="1"/>
</dbReference>
<comment type="caution">
    <text evidence="4">The sequence shown here is derived from an EMBL/GenBank/DDBJ whole genome shotgun (WGS) entry which is preliminary data.</text>
</comment>
<keyword evidence="1" id="KW-0175">Coiled coil</keyword>
<sequence>MDNLIRDPELAPQLFAVVNNNLQETRRALEAMKQDNDNLRAEVSRLQAAQVLKVDEATLEELQNVHRKLDEALETNQQLRGENSDLRSILAGWREKEQEENGADSGPASGAAGCANCDEARRDAERFQAELTEARDVLGQHARAYDELHERLEELLQQEQRSSAAREEQERKIYALQDQVTGGEAEVCTLKQRVQELETQLKTRDEEVQAKDKKLAEAEQRYTAKFMECDHQLYKLRQDLELTTQKYWRYKAGFDQLNTRQTQAAASTSAAAAAAAPAPAAEAPPPPPPAALPPLPPPATSPPSPSPAVPPRTAASSPLPSALPAALQLLAITAKGSSSAAPVAAQAVREWQLKHNSESTAALGASTSGVPSRPGSAALSNMNAIRQKFVWTNLISNALKDHCLPVMNRYAPLALPAAVKKHMAPGSTILSCPNRIITQYKENHIQLLAPAQHCKSAHEPLDFDPPTGELEQMIGSAKEVFFHDDEGIAYLGTYVGAEVRELSQGEFRALDKPMREAIIRHTFPSKVEAAAAGAGNTNRVRNAYFTGKASAQVLALRFVQYNKPFLAAVKAHAAKTPAKRAAEPDPEAEREAAPAKRVKKARLSSEELWEMLLD</sequence>
<feature type="coiled-coil region" evidence="1">
    <location>
        <begin position="15"/>
        <end position="89"/>
    </location>
</feature>
<feature type="region of interest" description="Disordered" evidence="2">
    <location>
        <begin position="268"/>
        <end position="318"/>
    </location>
</feature>
<feature type="domain" description="DUF6697" evidence="3">
    <location>
        <begin position="472"/>
        <end position="569"/>
    </location>
</feature>
<dbReference type="InterPro" id="IPR046520">
    <property type="entry name" value="DUF6697"/>
</dbReference>
<feature type="compositionally biased region" description="Pro residues" evidence="2">
    <location>
        <begin position="282"/>
        <end position="310"/>
    </location>
</feature>
<protein>
    <recommendedName>
        <fullName evidence="3">DUF6697 domain-containing protein</fullName>
    </recommendedName>
</protein>
<dbReference type="EMBL" id="BPQB01000039">
    <property type="protein sequence ID" value="GJE94318.1"/>
    <property type="molecule type" value="Genomic_DNA"/>
</dbReference>
<reference evidence="4 5" key="1">
    <citation type="submission" date="2021-08" db="EMBL/GenBank/DDBJ databases">
        <title>Draft Genome Sequence of Phanerochaete sordida strain YK-624.</title>
        <authorList>
            <person name="Mori T."/>
            <person name="Dohra H."/>
            <person name="Suzuki T."/>
            <person name="Kawagishi H."/>
            <person name="Hirai H."/>
        </authorList>
    </citation>
    <scope>NUCLEOTIDE SEQUENCE [LARGE SCALE GENOMIC DNA]</scope>
    <source>
        <strain evidence="4 5">YK-624</strain>
    </source>
</reference>
<gene>
    <name evidence="4" type="ORF">PsYK624_104870</name>
</gene>
<evidence type="ECO:0000256" key="1">
    <source>
        <dbReference type="SAM" id="Coils"/>
    </source>
</evidence>
<evidence type="ECO:0000313" key="4">
    <source>
        <dbReference type="EMBL" id="GJE94318.1"/>
    </source>
</evidence>
<feature type="coiled-coil region" evidence="1">
    <location>
        <begin position="117"/>
        <end position="221"/>
    </location>
</feature>
<dbReference type="PANTHER" id="PTHR18898">
    <property type="entry name" value="NUCLEOPROTEIN TPR-RELATED"/>
    <property type="match status" value="1"/>
</dbReference>
<organism evidence="4 5">
    <name type="scientific">Phanerochaete sordida</name>
    <dbReference type="NCBI Taxonomy" id="48140"/>
    <lineage>
        <taxon>Eukaryota</taxon>
        <taxon>Fungi</taxon>
        <taxon>Dikarya</taxon>
        <taxon>Basidiomycota</taxon>
        <taxon>Agaricomycotina</taxon>
        <taxon>Agaricomycetes</taxon>
        <taxon>Polyporales</taxon>
        <taxon>Phanerochaetaceae</taxon>
        <taxon>Phanerochaete</taxon>
    </lineage>
</organism>
<accession>A0A9P3LGX8</accession>
<dbReference type="GO" id="GO:0017056">
    <property type="term" value="F:structural constituent of nuclear pore"/>
    <property type="evidence" value="ECO:0007669"/>
    <property type="project" value="TreeGrafter"/>
</dbReference>
<dbReference type="GO" id="GO:0005643">
    <property type="term" value="C:nuclear pore"/>
    <property type="evidence" value="ECO:0007669"/>
    <property type="project" value="TreeGrafter"/>
</dbReference>
<feature type="region of interest" description="Disordered" evidence="2">
    <location>
        <begin position="576"/>
        <end position="599"/>
    </location>
</feature>
<name>A0A9P3LGX8_9APHY</name>
<dbReference type="Pfam" id="PF20411">
    <property type="entry name" value="DUF6697"/>
    <property type="match status" value="1"/>
</dbReference>